<dbReference type="PROSITE" id="PS50158">
    <property type="entry name" value="ZF_CCHC"/>
    <property type="match status" value="1"/>
</dbReference>
<dbReference type="GO" id="GO:0008270">
    <property type="term" value="F:zinc ion binding"/>
    <property type="evidence" value="ECO:0007669"/>
    <property type="project" value="UniProtKB-KW"/>
</dbReference>
<name>A0AAU9UDZ4_EUPED</name>
<gene>
    <name evidence="4" type="ORF">EEDITHA_LOCUS12450</name>
</gene>
<dbReference type="EMBL" id="CAKOGL010000017">
    <property type="protein sequence ID" value="CAH2097197.1"/>
    <property type="molecule type" value="Genomic_DNA"/>
</dbReference>
<feature type="domain" description="CCHC-type" evidence="3">
    <location>
        <begin position="381"/>
        <end position="396"/>
    </location>
</feature>
<keyword evidence="1" id="KW-0479">Metal-binding</keyword>
<keyword evidence="1" id="KW-0863">Zinc-finger</keyword>
<dbReference type="InterPro" id="IPR001878">
    <property type="entry name" value="Znf_CCHC"/>
</dbReference>
<keyword evidence="5" id="KW-1185">Reference proteome</keyword>
<sequence>MISLNTNKNQNDQRSNSGHEAQQATVYASADMKRTQAWDHLEKLISELREFVQPKINVHKEIKTKVASIGSAFKRLKVLEDARLTDQSRSKLTPIVSGTPLHRVQSVTETTTMIDSEFETDLESVIGEERGTRRTKRKERSPPESGSKKAKKMKGTGPTPLAENTTQTEWQTVKSKKEKKKPQKKKLRQSVGRPNALIVRPKEKEKYADILSRVKKDVPDEQVRSTVDKIRRTATGDLLIILTKESTDKGQGLQKTIAKLLGNEAEVISKGPQEEIEIRDLDDTTTKQDVLEALQKAAEDDEITLDAIRSLRKAYGGTQTASVILAATIARKVLGEHGKIRIGWVNCRIKIVERPTKCFRCWHYGHLAAKCNSNVDRSFLCTSCGEEGHKTATCKKDARCALCLEKGNTKNCAHIAGSRRCPVFKEALQKVRKKKQL</sequence>
<keyword evidence="1" id="KW-0862">Zinc</keyword>
<proteinExistence type="predicted"/>
<evidence type="ECO:0000259" key="3">
    <source>
        <dbReference type="PROSITE" id="PS50158"/>
    </source>
</evidence>
<dbReference type="Proteomes" id="UP001153954">
    <property type="component" value="Unassembled WGS sequence"/>
</dbReference>
<dbReference type="GO" id="GO:0002218">
    <property type="term" value="P:activation of innate immune response"/>
    <property type="evidence" value="ECO:0007669"/>
    <property type="project" value="InterPro"/>
</dbReference>
<evidence type="ECO:0000256" key="1">
    <source>
        <dbReference type="PROSITE-ProRule" id="PRU00047"/>
    </source>
</evidence>
<dbReference type="AlphaFoldDB" id="A0AAU9UDZ4"/>
<feature type="region of interest" description="Disordered" evidence="2">
    <location>
        <begin position="1"/>
        <end position="28"/>
    </location>
</feature>
<organism evidence="4 5">
    <name type="scientific">Euphydryas editha</name>
    <name type="common">Edith's checkerspot</name>
    <dbReference type="NCBI Taxonomy" id="104508"/>
    <lineage>
        <taxon>Eukaryota</taxon>
        <taxon>Metazoa</taxon>
        <taxon>Ecdysozoa</taxon>
        <taxon>Arthropoda</taxon>
        <taxon>Hexapoda</taxon>
        <taxon>Insecta</taxon>
        <taxon>Pterygota</taxon>
        <taxon>Neoptera</taxon>
        <taxon>Endopterygota</taxon>
        <taxon>Lepidoptera</taxon>
        <taxon>Glossata</taxon>
        <taxon>Ditrysia</taxon>
        <taxon>Papilionoidea</taxon>
        <taxon>Nymphalidae</taxon>
        <taxon>Nymphalinae</taxon>
        <taxon>Euphydryas</taxon>
    </lineage>
</organism>
<dbReference type="Gene3D" id="4.10.60.10">
    <property type="entry name" value="Zinc finger, CCHC-type"/>
    <property type="match status" value="1"/>
</dbReference>
<evidence type="ECO:0000313" key="4">
    <source>
        <dbReference type="EMBL" id="CAH2097197.1"/>
    </source>
</evidence>
<dbReference type="GO" id="GO:0003723">
    <property type="term" value="F:RNA binding"/>
    <property type="evidence" value="ECO:0007669"/>
    <property type="project" value="InterPro"/>
</dbReference>
<feature type="compositionally biased region" description="Polar residues" evidence="2">
    <location>
        <begin position="162"/>
        <end position="173"/>
    </location>
</feature>
<protein>
    <recommendedName>
        <fullName evidence="3">CCHC-type domain-containing protein</fullName>
    </recommendedName>
</protein>
<feature type="compositionally biased region" description="Polar residues" evidence="2">
    <location>
        <begin position="1"/>
        <end position="26"/>
    </location>
</feature>
<dbReference type="GO" id="GO:0003690">
    <property type="term" value="F:double-stranded DNA binding"/>
    <property type="evidence" value="ECO:0007669"/>
    <property type="project" value="InterPro"/>
</dbReference>
<dbReference type="InterPro" id="IPR036875">
    <property type="entry name" value="Znf_CCHC_sf"/>
</dbReference>
<accession>A0AAU9UDZ4</accession>
<reference evidence="4" key="1">
    <citation type="submission" date="2022-03" db="EMBL/GenBank/DDBJ databases">
        <authorList>
            <person name="Tunstrom K."/>
        </authorList>
    </citation>
    <scope>NUCLEOTIDE SEQUENCE</scope>
</reference>
<feature type="compositionally biased region" description="Basic residues" evidence="2">
    <location>
        <begin position="174"/>
        <end position="188"/>
    </location>
</feature>
<evidence type="ECO:0000313" key="5">
    <source>
        <dbReference type="Proteomes" id="UP001153954"/>
    </source>
</evidence>
<evidence type="ECO:0000256" key="2">
    <source>
        <dbReference type="SAM" id="MobiDB-lite"/>
    </source>
</evidence>
<dbReference type="InterPro" id="IPR042509">
    <property type="entry name" value="ZCCHC3"/>
</dbReference>
<dbReference type="PANTHER" id="PTHR22639">
    <property type="entry name" value="GAG-RELATED PROTEIN"/>
    <property type="match status" value="1"/>
</dbReference>
<dbReference type="PANTHER" id="PTHR22639:SF3">
    <property type="entry name" value="ZINC FINGER CCHC DOMAIN-CONTAINING PROTEIN 3"/>
    <property type="match status" value="1"/>
</dbReference>
<comment type="caution">
    <text evidence="4">The sequence shown here is derived from an EMBL/GenBank/DDBJ whole genome shotgun (WGS) entry which is preliminary data.</text>
</comment>
<feature type="region of interest" description="Disordered" evidence="2">
    <location>
        <begin position="112"/>
        <end position="200"/>
    </location>
</feature>
<dbReference type="SMART" id="SM00343">
    <property type="entry name" value="ZnF_C2HC"/>
    <property type="match status" value="2"/>
</dbReference>
<dbReference type="SUPFAM" id="SSF57756">
    <property type="entry name" value="Retrovirus zinc finger-like domains"/>
    <property type="match status" value="1"/>
</dbReference>